<proteinExistence type="predicted"/>
<dbReference type="EMBL" id="CAEZWJ010000056">
    <property type="protein sequence ID" value="CAB4661953.1"/>
    <property type="molecule type" value="Genomic_DNA"/>
</dbReference>
<organism evidence="2">
    <name type="scientific">freshwater metagenome</name>
    <dbReference type="NCBI Taxonomy" id="449393"/>
    <lineage>
        <taxon>unclassified sequences</taxon>
        <taxon>metagenomes</taxon>
        <taxon>ecological metagenomes</taxon>
    </lineage>
</organism>
<evidence type="ECO:0000256" key="1">
    <source>
        <dbReference type="SAM" id="MobiDB-lite"/>
    </source>
</evidence>
<gene>
    <name evidence="2" type="ORF">UFOPK2214_01299</name>
</gene>
<sequence>MPHLNPHLPKKRFSIVGASFLTVIALLSLSACLETSPTDPSLDNPPASDAPESTIAMQDPSVPIVNPGSGLPNSGNDLGGNQEEVDCDNAEDLCDSGAWACDDIADYCDIGPDDGSELPEDWDWDR</sequence>
<reference evidence="2" key="1">
    <citation type="submission" date="2020-05" db="EMBL/GenBank/DDBJ databases">
        <authorList>
            <person name="Chiriac C."/>
            <person name="Salcher M."/>
            <person name="Ghai R."/>
            <person name="Kavagutti S V."/>
        </authorList>
    </citation>
    <scope>NUCLEOTIDE SEQUENCE</scope>
</reference>
<name>A0A6J6LMT4_9ZZZZ</name>
<protein>
    <submittedName>
        <fullName evidence="2">Unannotated protein</fullName>
    </submittedName>
</protein>
<accession>A0A6J6LMT4</accession>
<evidence type="ECO:0000313" key="2">
    <source>
        <dbReference type="EMBL" id="CAB4661953.1"/>
    </source>
</evidence>
<dbReference type="AlphaFoldDB" id="A0A6J6LMT4"/>
<feature type="region of interest" description="Disordered" evidence="1">
    <location>
        <begin position="35"/>
        <end position="84"/>
    </location>
</feature>